<evidence type="ECO:0000313" key="2">
    <source>
        <dbReference type="Proteomes" id="UP000019197"/>
    </source>
</evidence>
<dbReference type="EMBL" id="CBXE010000025">
    <property type="protein sequence ID" value="CDL79690.1"/>
    <property type="molecule type" value="Genomic_DNA"/>
</dbReference>
<dbReference type="InterPro" id="IPR029061">
    <property type="entry name" value="THDP-binding"/>
</dbReference>
<accession>W1IR33</accession>
<dbReference type="PANTHER" id="PTHR41517">
    <property type="entry name" value="1,2-DIOXYGENASE PROTEIN-RELATED"/>
    <property type="match status" value="1"/>
</dbReference>
<reference evidence="1 2" key="1">
    <citation type="submission" date="2013-11" db="EMBL/GenBank/DDBJ databases">
        <title>Draft genome sequence and annotation of the entomopathogenic bacterium, Xenorhabdus cabanillasi strain JM26.</title>
        <authorList>
            <person name="Gualtieri M."/>
            <person name="Ogier J.C."/>
            <person name="Pages S."/>
            <person name="Givaudan A."/>
            <person name="Gaudriault S."/>
        </authorList>
    </citation>
    <scope>NUCLEOTIDE SEQUENCE [LARGE SCALE GENOMIC DNA]</scope>
    <source>
        <strain evidence="1 2">JM26</strain>
    </source>
</reference>
<comment type="caution">
    <text evidence="1">The sequence shown here is derived from an EMBL/GenBank/DDBJ whole genome shotgun (WGS) entry which is preliminary data.</text>
</comment>
<dbReference type="GO" id="GO:0051213">
    <property type="term" value="F:dioxygenase activity"/>
    <property type="evidence" value="ECO:0007669"/>
    <property type="project" value="InterPro"/>
</dbReference>
<dbReference type="SUPFAM" id="SSF52518">
    <property type="entry name" value="Thiamin diphosphate-binding fold (THDP-binding)"/>
    <property type="match status" value="1"/>
</dbReference>
<dbReference type="SUPFAM" id="SSF51182">
    <property type="entry name" value="RmlC-like cupins"/>
    <property type="match status" value="1"/>
</dbReference>
<evidence type="ECO:0000313" key="1">
    <source>
        <dbReference type="EMBL" id="CDL79690.1"/>
    </source>
</evidence>
<dbReference type="AlphaFoldDB" id="W1IR33"/>
<dbReference type="Gene3D" id="2.60.120.10">
    <property type="entry name" value="Jelly Rolls"/>
    <property type="match status" value="1"/>
</dbReference>
<dbReference type="Proteomes" id="UP000019197">
    <property type="component" value="Unassembled WGS sequence"/>
</dbReference>
<dbReference type="CDD" id="cd06992">
    <property type="entry name" value="cupin_GDO-like_C"/>
    <property type="match status" value="1"/>
</dbReference>
<dbReference type="InterPro" id="IPR047183">
    <property type="entry name" value="GDO-like"/>
</dbReference>
<gene>
    <name evidence="1" type="ORF">XCR1_1200045</name>
</gene>
<organism evidence="1 2">
    <name type="scientific">Xenorhabdus cabanillasii JM26</name>
    <dbReference type="NCBI Taxonomy" id="1427517"/>
    <lineage>
        <taxon>Bacteria</taxon>
        <taxon>Pseudomonadati</taxon>
        <taxon>Pseudomonadota</taxon>
        <taxon>Gammaproteobacteria</taxon>
        <taxon>Enterobacterales</taxon>
        <taxon>Morganellaceae</taxon>
        <taxon>Xenorhabdus</taxon>
    </lineage>
</organism>
<dbReference type="PANTHER" id="PTHR41517:SF1">
    <property type="entry name" value="CUPIN"/>
    <property type="match status" value="1"/>
</dbReference>
<name>W1IR33_9GAMM</name>
<dbReference type="RefSeq" id="WP_038260217.1">
    <property type="nucleotide sequence ID" value="NZ_CAWLVK010000025.1"/>
</dbReference>
<dbReference type="InterPro" id="IPR011051">
    <property type="entry name" value="RmlC_Cupin_sf"/>
</dbReference>
<protein>
    <submittedName>
        <fullName evidence="1">Uncharacterized protein</fullName>
    </submittedName>
</protein>
<sequence length="190" mass="20865">MGTNVASDALANLASGGVLGGALIIVGEDYGEGSSIMQERSHAFAMKSQIWLLDPCPDLPSIVQAVKKGFELSEASHTPVITHQGDLSASLSHYQKVRSVEVLKIQNAARNFIYQVVKGQGYSVIDGQRFDWQERDIFCVPSWALHEHVNTSQTEDACLFCFNDLPVIRALQLYYEEVLADNDGHQRVGG</sequence>
<dbReference type="InterPro" id="IPR014710">
    <property type="entry name" value="RmlC-like_jellyroll"/>
</dbReference>
<proteinExistence type="predicted"/>